<dbReference type="PANTHER" id="PTHR23325">
    <property type="entry name" value="SERUM RESPONSE FACTOR-BINDING"/>
    <property type="match status" value="1"/>
</dbReference>
<dbReference type="GO" id="GO:0030490">
    <property type="term" value="P:maturation of SSU-rRNA"/>
    <property type="evidence" value="ECO:0007669"/>
    <property type="project" value="TreeGrafter"/>
</dbReference>
<comment type="caution">
    <text evidence="4">The sequence shown here is derived from an EMBL/GenBank/DDBJ whole genome shotgun (WGS) entry which is preliminary data.</text>
</comment>
<organism evidence="4 5">
    <name type="scientific">Lasiosphaeria ovina</name>
    <dbReference type="NCBI Taxonomy" id="92902"/>
    <lineage>
        <taxon>Eukaryota</taxon>
        <taxon>Fungi</taxon>
        <taxon>Dikarya</taxon>
        <taxon>Ascomycota</taxon>
        <taxon>Pezizomycotina</taxon>
        <taxon>Sordariomycetes</taxon>
        <taxon>Sordariomycetidae</taxon>
        <taxon>Sordariales</taxon>
        <taxon>Lasiosphaeriaceae</taxon>
        <taxon>Lasiosphaeria</taxon>
    </lineage>
</organism>
<sequence>MPKRKRSDEEESVEEVFGKFRTELGHALKKAKGFERQRQAKRLYDAKATPDKKRRVENEILVLKSLNLHQTAHAHFCSALLRIKAVAESPKLPAEIKAGVAKPNLTEEEQTTLHNVTSALYNHSDVRAVIGRAITQICKALNVPVPEKKGKGGKNLAAAPVAVTSAAKEGLTAEKAKKGKKRSKEDSAPENADQSGQKEAGGEVDDDDDEATERVISQLDNLLGASSSERDSDTDEEDTTRALIKGARLRRLATKDLDPMEITSGEEESEDEVNDDFDLDPMEVTSDEGGEEDDSSSDEEEFKGFSPSDIEDEASHGDAESNSSSEGEDDDDDDDEEDEDPIPRPPLAKKKKETATATAEKTAKSKVPARATDSTFLPSLMAGYISGSESASDIDVKPRKNRRGQRARQQIWEKKFKAEAKHLKKMARDDGWDSKRGAVEAGEDGKPWKRGIRNPLLGRGGRGGADKAPPPPPPRPKTRDDTGPLHPSWEAKKKLKLLQKDTAPYQGKKITFD</sequence>
<dbReference type="Pfam" id="PF09073">
    <property type="entry name" value="BUD22"/>
    <property type="match status" value="2"/>
</dbReference>
<feature type="domain" description="Bud22" evidence="3">
    <location>
        <begin position="20"/>
        <end position="238"/>
    </location>
</feature>
<dbReference type="GO" id="GO:0030686">
    <property type="term" value="C:90S preribosome"/>
    <property type="evidence" value="ECO:0007669"/>
    <property type="project" value="TreeGrafter"/>
</dbReference>
<dbReference type="InterPro" id="IPR015158">
    <property type="entry name" value="Bud22_dom"/>
</dbReference>
<feature type="region of interest" description="Disordered" evidence="2">
    <location>
        <begin position="167"/>
        <end position="513"/>
    </location>
</feature>
<dbReference type="GO" id="GO:0005634">
    <property type="term" value="C:nucleus"/>
    <property type="evidence" value="ECO:0007669"/>
    <property type="project" value="TreeGrafter"/>
</dbReference>
<feature type="domain" description="Bud22" evidence="3">
    <location>
        <begin position="266"/>
        <end position="513"/>
    </location>
</feature>
<evidence type="ECO:0000313" key="4">
    <source>
        <dbReference type="EMBL" id="KAK3384579.1"/>
    </source>
</evidence>
<name>A0AAE0TYY9_9PEZI</name>
<feature type="compositionally biased region" description="Acidic residues" evidence="2">
    <location>
        <begin position="264"/>
        <end position="301"/>
    </location>
</feature>
<reference evidence="4" key="2">
    <citation type="submission" date="2023-06" db="EMBL/GenBank/DDBJ databases">
        <authorList>
            <consortium name="Lawrence Berkeley National Laboratory"/>
            <person name="Haridas S."/>
            <person name="Hensen N."/>
            <person name="Bonometti L."/>
            <person name="Westerberg I."/>
            <person name="Brannstrom I.O."/>
            <person name="Guillou S."/>
            <person name="Cros-Aarteil S."/>
            <person name="Calhoun S."/>
            <person name="Kuo A."/>
            <person name="Mondo S."/>
            <person name="Pangilinan J."/>
            <person name="Riley R."/>
            <person name="Labutti K."/>
            <person name="Andreopoulos B."/>
            <person name="Lipzen A."/>
            <person name="Chen C."/>
            <person name="Yanf M."/>
            <person name="Daum C."/>
            <person name="Ng V."/>
            <person name="Clum A."/>
            <person name="Steindorff A."/>
            <person name="Ohm R."/>
            <person name="Martin F."/>
            <person name="Silar P."/>
            <person name="Natvig D."/>
            <person name="Lalanne C."/>
            <person name="Gautier V."/>
            <person name="Ament-Velasquez S.L."/>
            <person name="Kruys A."/>
            <person name="Hutchinson M.I."/>
            <person name="Powell A.J."/>
            <person name="Barry K."/>
            <person name="Miller A.N."/>
            <person name="Grigoriev I.V."/>
            <person name="Debuchy R."/>
            <person name="Gladieux P."/>
            <person name="Thoren M.H."/>
            <person name="Johannesson H."/>
        </authorList>
    </citation>
    <scope>NUCLEOTIDE SEQUENCE</scope>
    <source>
        <strain evidence="4">CBS 958.72</strain>
    </source>
</reference>
<feature type="compositionally biased region" description="Basic and acidic residues" evidence="2">
    <location>
        <begin position="411"/>
        <end position="447"/>
    </location>
</feature>
<protein>
    <submittedName>
        <fullName evidence="4">Bud-site selection protein</fullName>
    </submittedName>
</protein>
<keyword evidence="5" id="KW-1185">Reference proteome</keyword>
<accession>A0AAE0TYY9</accession>
<proteinExistence type="predicted"/>
<evidence type="ECO:0000313" key="5">
    <source>
        <dbReference type="Proteomes" id="UP001287356"/>
    </source>
</evidence>
<dbReference type="EMBL" id="JAULSN010000001">
    <property type="protein sequence ID" value="KAK3384579.1"/>
    <property type="molecule type" value="Genomic_DNA"/>
</dbReference>
<feature type="compositionally biased region" description="Acidic residues" evidence="2">
    <location>
        <begin position="326"/>
        <end position="340"/>
    </location>
</feature>
<gene>
    <name evidence="4" type="ORF">B0T24DRAFT_92624</name>
</gene>
<dbReference type="InterPro" id="IPR037393">
    <property type="entry name" value="Bud22/SRFB1"/>
</dbReference>
<reference evidence="4" key="1">
    <citation type="journal article" date="2023" name="Mol. Phylogenet. Evol.">
        <title>Genome-scale phylogeny and comparative genomics of the fungal order Sordariales.</title>
        <authorList>
            <person name="Hensen N."/>
            <person name="Bonometti L."/>
            <person name="Westerberg I."/>
            <person name="Brannstrom I.O."/>
            <person name="Guillou S."/>
            <person name="Cros-Aarteil S."/>
            <person name="Calhoun S."/>
            <person name="Haridas S."/>
            <person name="Kuo A."/>
            <person name="Mondo S."/>
            <person name="Pangilinan J."/>
            <person name="Riley R."/>
            <person name="LaButti K."/>
            <person name="Andreopoulos B."/>
            <person name="Lipzen A."/>
            <person name="Chen C."/>
            <person name="Yan M."/>
            <person name="Daum C."/>
            <person name="Ng V."/>
            <person name="Clum A."/>
            <person name="Steindorff A."/>
            <person name="Ohm R.A."/>
            <person name="Martin F."/>
            <person name="Silar P."/>
            <person name="Natvig D.O."/>
            <person name="Lalanne C."/>
            <person name="Gautier V."/>
            <person name="Ament-Velasquez S.L."/>
            <person name="Kruys A."/>
            <person name="Hutchinson M.I."/>
            <person name="Powell A.J."/>
            <person name="Barry K."/>
            <person name="Miller A.N."/>
            <person name="Grigoriev I.V."/>
            <person name="Debuchy R."/>
            <person name="Gladieux P."/>
            <person name="Hiltunen Thoren M."/>
            <person name="Johannesson H."/>
        </authorList>
    </citation>
    <scope>NUCLEOTIDE SEQUENCE</scope>
    <source>
        <strain evidence="4">CBS 958.72</strain>
    </source>
</reference>
<dbReference type="AlphaFoldDB" id="A0AAE0TYY9"/>
<evidence type="ECO:0000256" key="2">
    <source>
        <dbReference type="SAM" id="MobiDB-lite"/>
    </source>
</evidence>
<evidence type="ECO:0000259" key="3">
    <source>
        <dbReference type="Pfam" id="PF09073"/>
    </source>
</evidence>
<evidence type="ECO:0000256" key="1">
    <source>
        <dbReference type="ARBA" id="ARBA00023054"/>
    </source>
</evidence>
<dbReference type="Proteomes" id="UP001287356">
    <property type="component" value="Unassembled WGS sequence"/>
</dbReference>
<dbReference type="PANTHER" id="PTHR23325:SF1">
    <property type="entry name" value="SERUM RESPONSE FACTOR-BINDING PROTEIN 1"/>
    <property type="match status" value="1"/>
</dbReference>
<keyword evidence="1" id="KW-0175">Coiled coil</keyword>
<feature type="compositionally biased region" description="Acidic residues" evidence="2">
    <location>
        <begin position="202"/>
        <end position="211"/>
    </location>
</feature>